<reference evidence="7 8" key="2">
    <citation type="journal article" date="2011" name="J. Bacteriol.">
        <title>Complete genome sequence of the anaerobic, halophilic alkalithermophile Natranaerobius thermophilus JW/NM-WN-LF.</title>
        <authorList>
            <person name="Zhao B."/>
            <person name="Mesbah N.M."/>
            <person name="Dalin E."/>
            <person name="Goodwin L."/>
            <person name="Nolan M."/>
            <person name="Pitluck S."/>
            <person name="Chertkov O."/>
            <person name="Brettin T.S."/>
            <person name="Han J."/>
            <person name="Larimer F.W."/>
            <person name="Land M.L."/>
            <person name="Hauser L."/>
            <person name="Kyrpides N."/>
            <person name="Wiegel J."/>
        </authorList>
    </citation>
    <scope>NUCLEOTIDE SEQUENCE [LARGE SCALE GENOMIC DNA]</scope>
    <source>
        <strain evidence="8">ATCC BAA-1301 / DSM 18059 / JW/NM-WN-LF</strain>
    </source>
</reference>
<dbReference type="InterPro" id="IPR024087">
    <property type="entry name" value="Creatininase-like_sf"/>
</dbReference>
<dbReference type="SUPFAM" id="SSF102215">
    <property type="entry name" value="Creatininase"/>
    <property type="match status" value="1"/>
</dbReference>
<dbReference type="InterPro" id="IPR003785">
    <property type="entry name" value="Creatininase/forma_Hydrolase"/>
</dbReference>
<dbReference type="RefSeq" id="WP_012448969.1">
    <property type="nucleotide sequence ID" value="NC_010718.1"/>
</dbReference>
<dbReference type="AlphaFoldDB" id="B2A1T0"/>
<dbReference type="KEGG" id="nth:Nther_2569"/>
<proteinExistence type="inferred from homology"/>
<dbReference type="GO" id="GO:0016811">
    <property type="term" value="F:hydrolase activity, acting on carbon-nitrogen (but not peptide) bonds, in linear amides"/>
    <property type="evidence" value="ECO:0007669"/>
    <property type="project" value="TreeGrafter"/>
</dbReference>
<name>B2A1T0_NATTJ</name>
<dbReference type="PANTHER" id="PTHR35005">
    <property type="entry name" value="3-DEHYDRO-SCYLLO-INOSOSE HYDROLASE"/>
    <property type="match status" value="1"/>
</dbReference>
<evidence type="ECO:0000256" key="3">
    <source>
        <dbReference type="ARBA" id="ARBA00022801"/>
    </source>
</evidence>
<evidence type="ECO:0000256" key="5">
    <source>
        <dbReference type="ARBA" id="ARBA00024029"/>
    </source>
</evidence>
<dbReference type="Proteomes" id="UP000001683">
    <property type="component" value="Chromosome"/>
</dbReference>
<comment type="similarity">
    <text evidence="5">Belongs to the creatininase superfamily.</text>
</comment>
<gene>
    <name evidence="7" type="ordered locus">Nther_2569</name>
</gene>
<evidence type="ECO:0000256" key="6">
    <source>
        <dbReference type="SAM" id="MobiDB-lite"/>
    </source>
</evidence>
<dbReference type="Gene3D" id="3.40.50.10310">
    <property type="entry name" value="Creatininase"/>
    <property type="match status" value="1"/>
</dbReference>
<organism evidence="7 8">
    <name type="scientific">Natranaerobius thermophilus (strain ATCC BAA-1301 / DSM 18059 / JW/NM-WN-LF)</name>
    <dbReference type="NCBI Taxonomy" id="457570"/>
    <lineage>
        <taxon>Bacteria</taxon>
        <taxon>Bacillati</taxon>
        <taxon>Bacillota</taxon>
        <taxon>Clostridia</taxon>
        <taxon>Natranaerobiales</taxon>
        <taxon>Natranaerobiaceae</taxon>
        <taxon>Natranaerobius</taxon>
    </lineage>
</organism>
<dbReference type="Pfam" id="PF02633">
    <property type="entry name" value="Creatininase"/>
    <property type="match status" value="1"/>
</dbReference>
<dbReference type="GO" id="GO:0009231">
    <property type="term" value="P:riboflavin biosynthetic process"/>
    <property type="evidence" value="ECO:0007669"/>
    <property type="project" value="TreeGrafter"/>
</dbReference>
<accession>B2A1T0</accession>
<dbReference type="PANTHER" id="PTHR35005:SF1">
    <property type="entry name" value="2-AMINO-5-FORMYLAMINO-6-RIBOSYLAMINOPYRIMIDIN-4(3H)-ONE 5'-MONOPHOSPHATE DEFORMYLASE"/>
    <property type="match status" value="1"/>
</dbReference>
<evidence type="ECO:0000256" key="2">
    <source>
        <dbReference type="ARBA" id="ARBA00022723"/>
    </source>
</evidence>
<feature type="compositionally biased region" description="Low complexity" evidence="6">
    <location>
        <begin position="134"/>
        <end position="157"/>
    </location>
</feature>
<evidence type="ECO:0000256" key="4">
    <source>
        <dbReference type="ARBA" id="ARBA00022833"/>
    </source>
</evidence>
<keyword evidence="3" id="KW-0378">Hydrolase</keyword>
<dbReference type="EMBL" id="CP001034">
    <property type="protein sequence ID" value="ACB86127.1"/>
    <property type="molecule type" value="Genomic_DNA"/>
</dbReference>
<comment type="cofactor">
    <cofactor evidence="1">
        <name>Zn(2+)</name>
        <dbReference type="ChEBI" id="CHEBI:29105"/>
    </cofactor>
</comment>
<reference evidence="7 8" key="1">
    <citation type="submission" date="2008-04" db="EMBL/GenBank/DDBJ databases">
        <title>Complete sequence of chromosome of Natranaerobius thermophilus JW/NM-WN-LF.</title>
        <authorList>
            <consortium name="US DOE Joint Genome Institute"/>
            <person name="Copeland A."/>
            <person name="Lucas S."/>
            <person name="Lapidus A."/>
            <person name="Glavina del Rio T."/>
            <person name="Dalin E."/>
            <person name="Tice H."/>
            <person name="Bruce D."/>
            <person name="Goodwin L."/>
            <person name="Pitluck S."/>
            <person name="Chertkov O."/>
            <person name="Brettin T."/>
            <person name="Detter J.C."/>
            <person name="Han C."/>
            <person name="Kuske C.R."/>
            <person name="Schmutz J."/>
            <person name="Larimer F."/>
            <person name="Land M."/>
            <person name="Hauser L."/>
            <person name="Kyrpides N."/>
            <person name="Lykidis A."/>
            <person name="Mesbah N.M."/>
            <person name="Wiegel J."/>
        </authorList>
    </citation>
    <scope>NUCLEOTIDE SEQUENCE [LARGE SCALE GENOMIC DNA]</scope>
    <source>
        <strain evidence="8">ATCC BAA-1301 / DSM 18059 / JW/NM-WN-LF</strain>
    </source>
</reference>
<evidence type="ECO:0000256" key="1">
    <source>
        <dbReference type="ARBA" id="ARBA00001947"/>
    </source>
</evidence>
<feature type="region of interest" description="Disordered" evidence="6">
    <location>
        <begin position="132"/>
        <end position="157"/>
    </location>
</feature>
<dbReference type="STRING" id="457570.Nther_2569"/>
<dbReference type="eggNOG" id="COG1402">
    <property type="taxonomic scope" value="Bacteria"/>
</dbReference>
<keyword evidence="8" id="KW-1185">Reference proteome</keyword>
<dbReference type="HOGENOM" id="CLU_055029_3_1_9"/>
<keyword evidence="4" id="KW-0862">Zinc</keyword>
<dbReference type="GO" id="GO:0046872">
    <property type="term" value="F:metal ion binding"/>
    <property type="evidence" value="ECO:0007669"/>
    <property type="project" value="UniProtKB-KW"/>
</dbReference>
<evidence type="ECO:0000313" key="8">
    <source>
        <dbReference type="Proteomes" id="UP000001683"/>
    </source>
</evidence>
<evidence type="ECO:0000313" key="7">
    <source>
        <dbReference type="EMBL" id="ACB86127.1"/>
    </source>
</evidence>
<dbReference type="InParanoid" id="B2A1T0"/>
<sequence length="286" mass="31816">MLELSRLTWQEIQDKLPDLDVLLLPVGSIEQHGPHLPIDNDIYIARALAKKIAEEAKQSMNISIGIGASMPVGYSQHHMEFPGTVSFRKETYKMVLKDIIHSYYHHGITDILLINGHGGNGEIIKETLTEIKENSNGPNNSPNNVSNKVPNKLPNNVPSNEKTNLLDIFNYWNAIKEQGGHLLETQFFCHACEGETSFAEALDQRVLRDELIDALSQNPELSKYNLFSEPCGNLPSIEQVSASGVIGNNKPASRETGEKLLQIVIAKALKKLEVVQSPKVMENMKN</sequence>
<keyword evidence="2" id="KW-0479">Metal-binding</keyword>
<dbReference type="OrthoDB" id="9801445at2"/>
<protein>
    <submittedName>
        <fullName evidence="7">Creatininase</fullName>
    </submittedName>
</protein>